<accession>A0A921ZPX5</accession>
<protein>
    <recommendedName>
        <fullName evidence="1">MCMDC2 N-terminal domain-containing protein</fullName>
    </recommendedName>
</protein>
<proteinExistence type="predicted"/>
<evidence type="ECO:0000313" key="3">
    <source>
        <dbReference type="Proteomes" id="UP000791440"/>
    </source>
</evidence>
<evidence type="ECO:0000259" key="1">
    <source>
        <dbReference type="Pfam" id="PF26063"/>
    </source>
</evidence>
<keyword evidence="3" id="KW-1185">Reference proteome</keyword>
<dbReference type="Pfam" id="PF26063">
    <property type="entry name" value="MCMDC2_N"/>
    <property type="match status" value="1"/>
</dbReference>
<feature type="domain" description="MCMDC2 N-terminal" evidence="1">
    <location>
        <begin position="4"/>
        <end position="108"/>
    </location>
</feature>
<dbReference type="InterPro" id="IPR058769">
    <property type="entry name" value="MCMDC2_N"/>
</dbReference>
<evidence type="ECO:0000313" key="2">
    <source>
        <dbReference type="EMBL" id="KAG6461231.1"/>
    </source>
</evidence>
<dbReference type="Proteomes" id="UP000791440">
    <property type="component" value="Unassembled WGS sequence"/>
</dbReference>
<organism evidence="2 3">
    <name type="scientific">Manduca sexta</name>
    <name type="common">Tobacco hawkmoth</name>
    <name type="synonym">Tobacco hornworm</name>
    <dbReference type="NCBI Taxonomy" id="7130"/>
    <lineage>
        <taxon>Eukaryota</taxon>
        <taxon>Metazoa</taxon>
        <taxon>Ecdysozoa</taxon>
        <taxon>Arthropoda</taxon>
        <taxon>Hexapoda</taxon>
        <taxon>Insecta</taxon>
        <taxon>Pterygota</taxon>
        <taxon>Neoptera</taxon>
        <taxon>Endopterygota</taxon>
        <taxon>Lepidoptera</taxon>
        <taxon>Glossata</taxon>
        <taxon>Ditrysia</taxon>
        <taxon>Bombycoidea</taxon>
        <taxon>Sphingidae</taxon>
        <taxon>Sphinginae</taxon>
        <taxon>Sphingini</taxon>
        <taxon>Manduca</taxon>
    </lineage>
</organism>
<name>A0A921ZPX5_MANSE</name>
<sequence>MDLLCQILIYLDWRHNITDMKNECTKFLEQMTNATMNKFPPLRCILEIDVMDLIAVLPDVGVFLLQEPLKFQMICNEILYACMLSIDNPYKKNIANSQVGVTIRLRCVPRLLIPPNPRLYQGVTLFEGLLMAISKPESYVFHTVWSCPEECDGNEVIYRYIPKFPPKCCICRSVLYENCGLKRCGEQVTVSVKLKNDFICKKFLIFDDLISKLKLGATYSFHVVVVKKKMIIWSMEPLVPLIAPMTCSVSRDIGELYEACGGLPWKLIYCLASTIGVNKCPLNCFMSLKITLLLSLTSVKANVLTGSSIINVVAANMDTSFVGDIMVMAANLADRSICISTHNTSMSSALIAGSGGICMLPLPLHIYNHKEMSSLFSALETGEICTDTGKTKIQCAVWAHGMDLKKGALHDIISVFGTVCRGDYGEHHEHLVDFMLQRAVESSESTKEEKEALKDIQNYIDLVAGINVALNKDTEILLRSYFLAARKERPRGVSVACMAGLVAASLTSARLCRRNLTNVDDAVFAIWLHVTGCPEPRYAPDEYLDTPRNLKTLETLMNNFKEWLNQFIER</sequence>
<comment type="caution">
    <text evidence="2">The sequence shown here is derived from an EMBL/GenBank/DDBJ whole genome shotgun (WGS) entry which is preliminary data.</text>
</comment>
<reference evidence="2" key="1">
    <citation type="journal article" date="2016" name="Insect Biochem. Mol. Biol.">
        <title>Multifaceted biological insights from a draft genome sequence of the tobacco hornworm moth, Manduca sexta.</title>
        <authorList>
            <person name="Kanost M.R."/>
            <person name="Arrese E.L."/>
            <person name="Cao X."/>
            <person name="Chen Y.R."/>
            <person name="Chellapilla S."/>
            <person name="Goldsmith M.R."/>
            <person name="Grosse-Wilde E."/>
            <person name="Heckel D.G."/>
            <person name="Herndon N."/>
            <person name="Jiang H."/>
            <person name="Papanicolaou A."/>
            <person name="Qu J."/>
            <person name="Soulages J.L."/>
            <person name="Vogel H."/>
            <person name="Walters J."/>
            <person name="Waterhouse R.M."/>
            <person name="Ahn S.J."/>
            <person name="Almeida F.C."/>
            <person name="An C."/>
            <person name="Aqrawi P."/>
            <person name="Bretschneider A."/>
            <person name="Bryant W.B."/>
            <person name="Bucks S."/>
            <person name="Chao H."/>
            <person name="Chevignon G."/>
            <person name="Christen J.M."/>
            <person name="Clarke D.F."/>
            <person name="Dittmer N.T."/>
            <person name="Ferguson L.C.F."/>
            <person name="Garavelou S."/>
            <person name="Gordon K.H.J."/>
            <person name="Gunaratna R.T."/>
            <person name="Han Y."/>
            <person name="Hauser F."/>
            <person name="He Y."/>
            <person name="Heidel-Fischer H."/>
            <person name="Hirsh A."/>
            <person name="Hu Y."/>
            <person name="Jiang H."/>
            <person name="Kalra D."/>
            <person name="Klinner C."/>
            <person name="Konig C."/>
            <person name="Kovar C."/>
            <person name="Kroll A.R."/>
            <person name="Kuwar S.S."/>
            <person name="Lee S.L."/>
            <person name="Lehman R."/>
            <person name="Li K."/>
            <person name="Li Z."/>
            <person name="Liang H."/>
            <person name="Lovelace S."/>
            <person name="Lu Z."/>
            <person name="Mansfield J.H."/>
            <person name="McCulloch K.J."/>
            <person name="Mathew T."/>
            <person name="Morton B."/>
            <person name="Muzny D.M."/>
            <person name="Neunemann D."/>
            <person name="Ongeri F."/>
            <person name="Pauchet Y."/>
            <person name="Pu L.L."/>
            <person name="Pyrousis I."/>
            <person name="Rao X.J."/>
            <person name="Redding A."/>
            <person name="Roesel C."/>
            <person name="Sanchez-Gracia A."/>
            <person name="Schaack S."/>
            <person name="Shukla A."/>
            <person name="Tetreau G."/>
            <person name="Wang Y."/>
            <person name="Xiong G.H."/>
            <person name="Traut W."/>
            <person name="Walsh T.K."/>
            <person name="Worley K.C."/>
            <person name="Wu D."/>
            <person name="Wu W."/>
            <person name="Wu Y.Q."/>
            <person name="Zhang X."/>
            <person name="Zou Z."/>
            <person name="Zucker H."/>
            <person name="Briscoe A.D."/>
            <person name="Burmester T."/>
            <person name="Clem R.J."/>
            <person name="Feyereisen R."/>
            <person name="Grimmelikhuijzen C.J.P."/>
            <person name="Hamodrakas S.J."/>
            <person name="Hansson B.S."/>
            <person name="Huguet E."/>
            <person name="Jermiin L.S."/>
            <person name="Lan Q."/>
            <person name="Lehman H.K."/>
            <person name="Lorenzen M."/>
            <person name="Merzendorfer H."/>
            <person name="Michalopoulos I."/>
            <person name="Morton D.B."/>
            <person name="Muthukrishnan S."/>
            <person name="Oakeshott J.G."/>
            <person name="Palmer W."/>
            <person name="Park Y."/>
            <person name="Passarelli A.L."/>
            <person name="Rozas J."/>
            <person name="Schwartz L.M."/>
            <person name="Smith W."/>
            <person name="Southgate A."/>
            <person name="Vilcinskas A."/>
            <person name="Vogt R."/>
            <person name="Wang P."/>
            <person name="Werren J."/>
            <person name="Yu X.Q."/>
            <person name="Zhou J.J."/>
            <person name="Brown S.J."/>
            <person name="Scherer S.E."/>
            <person name="Richards S."/>
            <person name="Blissard G.W."/>
        </authorList>
    </citation>
    <scope>NUCLEOTIDE SEQUENCE</scope>
</reference>
<dbReference type="EMBL" id="JH668728">
    <property type="protein sequence ID" value="KAG6461231.1"/>
    <property type="molecule type" value="Genomic_DNA"/>
</dbReference>
<reference evidence="2" key="2">
    <citation type="submission" date="2020-12" db="EMBL/GenBank/DDBJ databases">
        <authorList>
            <person name="Kanost M."/>
        </authorList>
    </citation>
    <scope>NUCLEOTIDE SEQUENCE</scope>
</reference>
<gene>
    <name evidence="2" type="ORF">O3G_MSEX012500</name>
</gene>
<dbReference type="AlphaFoldDB" id="A0A921ZPX5"/>